<evidence type="ECO:0000313" key="13">
    <source>
        <dbReference type="Proteomes" id="UP000028730"/>
    </source>
</evidence>
<organism evidence="12 13">
    <name type="scientific">Bifidobacterium bombi DSM 19703</name>
    <dbReference type="NCBI Taxonomy" id="1341695"/>
    <lineage>
        <taxon>Bacteria</taxon>
        <taxon>Bacillati</taxon>
        <taxon>Actinomycetota</taxon>
        <taxon>Actinomycetes</taxon>
        <taxon>Bifidobacteriales</taxon>
        <taxon>Bifidobacteriaceae</taxon>
        <taxon>Bifidobacterium</taxon>
    </lineage>
</organism>
<feature type="transmembrane region" description="Helical" evidence="11">
    <location>
        <begin position="6"/>
        <end position="23"/>
    </location>
</feature>
<dbReference type="PANTHER" id="PTHR33909">
    <property type="entry name" value="SEC TRANSLOCON ACCESSORY COMPLEX SUBUNIT YAJC"/>
    <property type="match status" value="1"/>
</dbReference>
<evidence type="ECO:0000256" key="4">
    <source>
        <dbReference type="ARBA" id="ARBA00022475"/>
    </source>
</evidence>
<evidence type="ECO:0000256" key="7">
    <source>
        <dbReference type="ARBA" id="ARBA00022989"/>
    </source>
</evidence>
<gene>
    <name evidence="12" type="ORF">BBOMB_0578</name>
</gene>
<evidence type="ECO:0000256" key="9">
    <source>
        <dbReference type="ARBA" id="ARBA00023136"/>
    </source>
</evidence>
<evidence type="ECO:0000313" key="12">
    <source>
        <dbReference type="EMBL" id="KFF31239.1"/>
    </source>
</evidence>
<protein>
    <submittedName>
        <fullName evidence="12">Preprotein translocase subunit YajC</fullName>
    </submittedName>
</protein>
<evidence type="ECO:0000256" key="3">
    <source>
        <dbReference type="ARBA" id="ARBA00022448"/>
    </source>
</evidence>
<feature type="compositionally biased region" description="Basic and acidic residues" evidence="10">
    <location>
        <begin position="131"/>
        <end position="163"/>
    </location>
</feature>
<feature type="region of interest" description="Disordered" evidence="10">
    <location>
        <begin position="92"/>
        <end position="163"/>
    </location>
</feature>
<dbReference type="NCBIfam" id="TIGR00739">
    <property type="entry name" value="yajC"/>
    <property type="match status" value="1"/>
</dbReference>
<comment type="caution">
    <text evidence="12">The sequence shown here is derived from an EMBL/GenBank/DDBJ whole genome shotgun (WGS) entry which is preliminary data.</text>
</comment>
<dbReference type="PANTHER" id="PTHR33909:SF1">
    <property type="entry name" value="SEC TRANSLOCON ACCESSORY COMPLEX SUBUNIT YAJC"/>
    <property type="match status" value="1"/>
</dbReference>
<evidence type="ECO:0000256" key="8">
    <source>
        <dbReference type="ARBA" id="ARBA00023010"/>
    </source>
</evidence>
<keyword evidence="8" id="KW-0811">Translocation</keyword>
<keyword evidence="7 11" id="KW-1133">Transmembrane helix</keyword>
<evidence type="ECO:0000256" key="6">
    <source>
        <dbReference type="ARBA" id="ARBA00022927"/>
    </source>
</evidence>
<name>A0A080N636_9BIFI</name>
<keyword evidence="9 11" id="KW-0472">Membrane</keyword>
<dbReference type="Proteomes" id="UP000028730">
    <property type="component" value="Unassembled WGS sequence"/>
</dbReference>
<sequence length="163" mass="18072">MDQSMLFMLIIIVVMVLMMWWSTRKNKQQQSEVKNFRESLQPGTLVVTIGGVIGKVVSIDTKYEEIVLDSDGSLLRFRLSSVSKEYVRPAFIDDEDVDADGNPIVDDAAFDQDEQERAQSQGTQSAQISRDSSDNDESSHGDADGSGFDRTDDGDSQVPDKGE</sequence>
<evidence type="ECO:0000256" key="10">
    <source>
        <dbReference type="SAM" id="MobiDB-lite"/>
    </source>
</evidence>
<evidence type="ECO:0000256" key="2">
    <source>
        <dbReference type="ARBA" id="ARBA00006742"/>
    </source>
</evidence>
<comment type="similarity">
    <text evidence="2">Belongs to the YajC family.</text>
</comment>
<dbReference type="eggNOG" id="COG1862">
    <property type="taxonomic scope" value="Bacteria"/>
</dbReference>
<evidence type="ECO:0000256" key="11">
    <source>
        <dbReference type="SAM" id="Phobius"/>
    </source>
</evidence>
<keyword evidence="4" id="KW-1003">Cell membrane</keyword>
<proteinExistence type="inferred from homology"/>
<evidence type="ECO:0000256" key="5">
    <source>
        <dbReference type="ARBA" id="ARBA00022692"/>
    </source>
</evidence>
<dbReference type="EMBL" id="ATLK01000001">
    <property type="protein sequence ID" value="KFF31239.1"/>
    <property type="molecule type" value="Genomic_DNA"/>
</dbReference>
<keyword evidence="13" id="KW-1185">Reference proteome</keyword>
<dbReference type="AlphaFoldDB" id="A0A080N636"/>
<evidence type="ECO:0000256" key="1">
    <source>
        <dbReference type="ARBA" id="ARBA00004162"/>
    </source>
</evidence>
<dbReference type="STRING" id="1341695.BBOMB_0578"/>
<dbReference type="GO" id="GO:0005886">
    <property type="term" value="C:plasma membrane"/>
    <property type="evidence" value="ECO:0007669"/>
    <property type="project" value="UniProtKB-SubCell"/>
</dbReference>
<keyword evidence="6" id="KW-0653">Protein transport</keyword>
<keyword evidence="5 11" id="KW-0812">Transmembrane</keyword>
<dbReference type="Pfam" id="PF02699">
    <property type="entry name" value="YajC"/>
    <property type="match status" value="1"/>
</dbReference>
<reference evidence="12 13" key="1">
    <citation type="journal article" date="2014" name="Appl. Environ. Microbiol.">
        <title>Genomic encyclopedia of type strains of the genus Bifidobacterium.</title>
        <authorList>
            <person name="Milani C."/>
            <person name="Lugli G.A."/>
            <person name="Duranti S."/>
            <person name="Turroni F."/>
            <person name="Bottacini F."/>
            <person name="Mangifesta M."/>
            <person name="Sanchez B."/>
            <person name="Viappiani A."/>
            <person name="Mancabelli L."/>
            <person name="Taminiau B."/>
            <person name="Delcenserie V."/>
            <person name="Barrangou R."/>
            <person name="Margolles A."/>
            <person name="van Sinderen D."/>
            <person name="Ventura M."/>
        </authorList>
    </citation>
    <scope>NUCLEOTIDE SEQUENCE [LARGE SCALE GENOMIC DNA]</scope>
    <source>
        <strain evidence="12 13">DSM 19703</strain>
    </source>
</reference>
<dbReference type="GO" id="GO:0015031">
    <property type="term" value="P:protein transport"/>
    <property type="evidence" value="ECO:0007669"/>
    <property type="project" value="UniProtKB-KW"/>
</dbReference>
<comment type="subcellular location">
    <subcellularLocation>
        <location evidence="1">Cell membrane</location>
        <topology evidence="1">Single-pass membrane protein</topology>
    </subcellularLocation>
</comment>
<accession>A0A080N636</accession>
<keyword evidence="3" id="KW-0813">Transport</keyword>
<dbReference type="SMART" id="SM01323">
    <property type="entry name" value="YajC"/>
    <property type="match status" value="1"/>
</dbReference>
<dbReference type="InterPro" id="IPR003849">
    <property type="entry name" value="Preprotein_translocase_YajC"/>
</dbReference>
<feature type="compositionally biased region" description="Polar residues" evidence="10">
    <location>
        <begin position="118"/>
        <end position="130"/>
    </location>
</feature>